<dbReference type="InterPro" id="IPR029479">
    <property type="entry name" value="Nitroreductase"/>
</dbReference>
<evidence type="ECO:0000256" key="1">
    <source>
        <dbReference type="ARBA" id="ARBA00008366"/>
    </source>
</evidence>
<feature type="domain" description="Nitroreductase" evidence="7">
    <location>
        <begin position="10"/>
        <end position="165"/>
    </location>
</feature>
<dbReference type="Gene3D" id="3.40.109.10">
    <property type="entry name" value="NADH Oxidase"/>
    <property type="match status" value="1"/>
</dbReference>
<evidence type="ECO:0000256" key="3">
    <source>
        <dbReference type="ARBA" id="ARBA00022643"/>
    </source>
</evidence>
<dbReference type="Pfam" id="PF00881">
    <property type="entry name" value="Nitroreductase"/>
    <property type="match status" value="1"/>
</dbReference>
<accession>A0A2S7MWU4</accession>
<evidence type="ECO:0000313" key="9">
    <source>
        <dbReference type="Proteomes" id="UP000239663"/>
    </source>
</evidence>
<dbReference type="EMBL" id="PKOZ01000012">
    <property type="protein sequence ID" value="PQD94292.1"/>
    <property type="molecule type" value="Genomic_DNA"/>
</dbReference>
<sequence>MNEIIELLLNHRSIRKFEDKPLSKEQIEQIVRAAQAASTSSFVQAYSIIGISDPEKKRELAALAGNQAYVEHNGYFYVFCTDLNRHSIAADMAGKDLGESLDFMEKFMVAVIDAALAAQNAAIAAESMGLGICYIGGIRNEIEKVSDLLKLPDRVIPLFGMAVGYPAHESALKPRLPLEAVFHENEYEDKEEQLKEYDETISAYYNERTKGKRTDRWSEQITAMLTGKQREHMKDFVNAKGYAKK</sequence>
<evidence type="ECO:0000256" key="5">
    <source>
        <dbReference type="PIRNR" id="PIRNR005426"/>
    </source>
</evidence>
<dbReference type="PANTHER" id="PTHR43425:SF3">
    <property type="entry name" value="NADPH-DEPENDENT OXIDOREDUCTASE"/>
    <property type="match status" value="1"/>
</dbReference>
<keyword evidence="9" id="KW-1185">Reference proteome</keyword>
<protein>
    <submittedName>
        <fullName evidence="8">Oxygen-insensitive NADPH nitroreductase</fullName>
    </submittedName>
</protein>
<evidence type="ECO:0000256" key="6">
    <source>
        <dbReference type="SAM" id="Coils"/>
    </source>
</evidence>
<dbReference type="PANTHER" id="PTHR43425">
    <property type="entry name" value="OXYGEN-INSENSITIVE NADPH NITROREDUCTASE"/>
    <property type="match status" value="1"/>
</dbReference>
<dbReference type="InterPro" id="IPR016446">
    <property type="entry name" value="Flavin_OxRdtase_Frp"/>
</dbReference>
<dbReference type="GO" id="GO:0016491">
    <property type="term" value="F:oxidoreductase activity"/>
    <property type="evidence" value="ECO:0007669"/>
    <property type="project" value="UniProtKB-UniRule"/>
</dbReference>
<organism evidence="8 9">
    <name type="scientific">Pradoshia eiseniae</name>
    <dbReference type="NCBI Taxonomy" id="2064768"/>
    <lineage>
        <taxon>Bacteria</taxon>
        <taxon>Bacillati</taxon>
        <taxon>Bacillota</taxon>
        <taxon>Bacilli</taxon>
        <taxon>Bacillales</taxon>
        <taxon>Bacillaceae</taxon>
        <taxon>Pradoshia</taxon>
    </lineage>
</organism>
<comment type="similarity">
    <text evidence="1 5">Belongs to the flavin oxidoreductase frp family.</text>
</comment>
<keyword evidence="3 5" id="KW-0288">FMN</keyword>
<keyword evidence="6" id="KW-0175">Coiled coil</keyword>
<dbReference type="CDD" id="cd02146">
    <property type="entry name" value="NfsA-like"/>
    <property type="match status" value="1"/>
</dbReference>
<dbReference type="AlphaFoldDB" id="A0A2S7MWU4"/>
<reference evidence="8 9" key="1">
    <citation type="submission" date="2017-12" db="EMBL/GenBank/DDBJ databases">
        <title>Taxonomic description and draft genome of Pradoshia cofamensis Gen. nov., sp. nov., a thermotolerant bacillale isolated from anterior gut of earthworm Eisenia fetida.</title>
        <authorList>
            <person name="Saha T."/>
            <person name="Chakraborty R."/>
        </authorList>
    </citation>
    <scope>NUCLEOTIDE SEQUENCE [LARGE SCALE GENOMIC DNA]</scope>
    <source>
        <strain evidence="8 9">EAG3</strain>
    </source>
</reference>
<keyword evidence="4 5" id="KW-0560">Oxidoreductase</keyword>
<gene>
    <name evidence="8" type="ORF">CYL18_15475</name>
</gene>
<evidence type="ECO:0000313" key="8">
    <source>
        <dbReference type="EMBL" id="PQD94292.1"/>
    </source>
</evidence>
<dbReference type="NCBIfam" id="NF008033">
    <property type="entry name" value="PRK10765.1"/>
    <property type="match status" value="1"/>
</dbReference>
<comment type="caution">
    <text evidence="8">The sequence shown here is derived from an EMBL/GenBank/DDBJ whole genome shotgun (WGS) entry which is preliminary data.</text>
</comment>
<keyword evidence="5" id="KW-0521">NADP</keyword>
<name>A0A2S7MWU4_9BACI</name>
<proteinExistence type="inferred from homology"/>
<dbReference type="InterPro" id="IPR000415">
    <property type="entry name" value="Nitroreductase-like"/>
</dbReference>
<dbReference type="OrthoDB" id="9775805at2"/>
<dbReference type="Proteomes" id="UP000239663">
    <property type="component" value="Unassembled WGS sequence"/>
</dbReference>
<dbReference type="RefSeq" id="WP_104850459.1">
    <property type="nucleotide sequence ID" value="NZ_PKOZ01000012.1"/>
</dbReference>
<dbReference type="PIRSF" id="PIRSF005426">
    <property type="entry name" value="Frp"/>
    <property type="match status" value="1"/>
</dbReference>
<keyword evidence="2 5" id="KW-0285">Flavoprotein</keyword>
<evidence type="ECO:0000256" key="4">
    <source>
        <dbReference type="ARBA" id="ARBA00023002"/>
    </source>
</evidence>
<dbReference type="SUPFAM" id="SSF55469">
    <property type="entry name" value="FMN-dependent nitroreductase-like"/>
    <property type="match status" value="1"/>
</dbReference>
<evidence type="ECO:0000256" key="2">
    <source>
        <dbReference type="ARBA" id="ARBA00022630"/>
    </source>
</evidence>
<feature type="coiled-coil region" evidence="6">
    <location>
        <begin position="180"/>
        <end position="207"/>
    </location>
</feature>
<evidence type="ECO:0000259" key="7">
    <source>
        <dbReference type="Pfam" id="PF00881"/>
    </source>
</evidence>